<feature type="domain" description="DNA topoisomerase I catalytic core eukaryotic-type" evidence="7">
    <location>
        <begin position="87"/>
        <end position="291"/>
    </location>
</feature>
<keyword evidence="6" id="KW-0413">Isomerase</keyword>
<evidence type="ECO:0000313" key="9">
    <source>
        <dbReference type="EMBL" id="MBD8011832.1"/>
    </source>
</evidence>
<dbReference type="SUPFAM" id="SSF56349">
    <property type="entry name" value="DNA breaking-rejoining enzymes"/>
    <property type="match status" value="1"/>
</dbReference>
<keyword evidence="5" id="KW-0238">DNA-binding</keyword>
<organism evidence="9 10">
    <name type="scientific">Microbacterium commune</name>
    <dbReference type="NCBI Taxonomy" id="2762219"/>
    <lineage>
        <taxon>Bacteria</taxon>
        <taxon>Bacillati</taxon>
        <taxon>Actinomycetota</taxon>
        <taxon>Actinomycetes</taxon>
        <taxon>Micrococcales</taxon>
        <taxon>Microbacteriaceae</taxon>
        <taxon>Microbacterium</taxon>
    </lineage>
</organism>
<dbReference type="EC" id="5.6.2.1" evidence="3"/>
<dbReference type="Gene3D" id="3.30.66.10">
    <property type="entry name" value="DNA topoisomerase I domain"/>
    <property type="match status" value="1"/>
</dbReference>
<sequence length="324" mass="35688">MTRLRRSDPHAPGIRRMRHGRGYRFLTADGTPVDDPAMLERLRALVVPPAWTDVWMCPHANGHILATGIDAAGRRQYIYHPAWHERMAREKFDRMLQLAEVLPGARRGVTRDLRTDGFGRPRLLAGAFRMLDSALLRVGSEQYAKAHGSIGLVTLRGSHARVRGGRVVELRFPGKSGQPWESEVDDADLAMLISGLKRRGSRSLLLSWQDDTARAAAWHPLRATEINDDVRRRTGGDFTAKDFRTLHGTISAAVALAQIGLKPTATARSRAAAQAVRVAASALGNTPAVARASYIDPRVFDLYDEGVVVDPARRVEGQLVTLFG</sequence>
<feature type="domain" description="DNA topoisomerase IB N-terminal" evidence="8">
    <location>
        <begin position="22"/>
        <end position="70"/>
    </location>
</feature>
<evidence type="ECO:0000313" key="10">
    <source>
        <dbReference type="Proteomes" id="UP000611521"/>
    </source>
</evidence>
<keyword evidence="10" id="KW-1185">Reference proteome</keyword>
<comment type="catalytic activity">
    <reaction evidence="1">
        <text>ATP-independent breakage of single-stranded DNA, followed by passage and rejoining.</text>
        <dbReference type="EC" id="5.6.2.1"/>
    </reaction>
</comment>
<evidence type="ECO:0000256" key="5">
    <source>
        <dbReference type="ARBA" id="ARBA00023125"/>
    </source>
</evidence>
<dbReference type="InterPro" id="IPR014711">
    <property type="entry name" value="TopoI_cat_a-hlx-sub_euk"/>
</dbReference>
<evidence type="ECO:0000256" key="2">
    <source>
        <dbReference type="ARBA" id="ARBA00006645"/>
    </source>
</evidence>
<evidence type="ECO:0000256" key="4">
    <source>
        <dbReference type="ARBA" id="ARBA00023029"/>
    </source>
</evidence>
<dbReference type="PRINTS" id="PR00416">
    <property type="entry name" value="EUTPISMRASEI"/>
</dbReference>
<dbReference type="EMBL" id="JACSPX010000001">
    <property type="protein sequence ID" value="MBD8011832.1"/>
    <property type="molecule type" value="Genomic_DNA"/>
</dbReference>
<dbReference type="Pfam" id="PF21338">
    <property type="entry name" value="Top1B_N_bact"/>
    <property type="match status" value="1"/>
</dbReference>
<name>A0ABR8W477_9MICO</name>
<dbReference type="InterPro" id="IPR001631">
    <property type="entry name" value="TopoI"/>
</dbReference>
<dbReference type="InterPro" id="IPR013500">
    <property type="entry name" value="TopoI_cat_euk"/>
</dbReference>
<accession>A0ABR8W477</accession>
<dbReference type="InterPro" id="IPR049331">
    <property type="entry name" value="Top1B_N_bact"/>
</dbReference>
<gene>
    <name evidence="9" type="ORF">H9633_05920</name>
</gene>
<dbReference type="Proteomes" id="UP000611521">
    <property type="component" value="Unassembled WGS sequence"/>
</dbReference>
<comment type="caution">
    <text evidence="9">The sequence shown here is derived from an EMBL/GenBank/DDBJ whole genome shotgun (WGS) entry which is preliminary data.</text>
</comment>
<dbReference type="Pfam" id="PF01028">
    <property type="entry name" value="Topoisom_I"/>
    <property type="match status" value="1"/>
</dbReference>
<dbReference type="Gene3D" id="3.90.15.10">
    <property type="entry name" value="Topoisomerase I, Chain A, domain 3"/>
    <property type="match status" value="1"/>
</dbReference>
<reference evidence="9 10" key="1">
    <citation type="submission" date="2020-08" db="EMBL/GenBank/DDBJ databases">
        <title>A Genomic Blueprint of the Chicken Gut Microbiome.</title>
        <authorList>
            <person name="Gilroy R."/>
            <person name="Ravi A."/>
            <person name="Getino M."/>
            <person name="Pursley I."/>
            <person name="Horton D.L."/>
            <person name="Alikhan N.-F."/>
            <person name="Baker D."/>
            <person name="Gharbi K."/>
            <person name="Hall N."/>
            <person name="Watson M."/>
            <person name="Adriaenssens E.M."/>
            <person name="Foster-Nyarko E."/>
            <person name="Jarju S."/>
            <person name="Secka A."/>
            <person name="Antonio M."/>
            <person name="Oren A."/>
            <person name="Chaudhuri R."/>
            <person name="La Ragione R.M."/>
            <person name="Hildebrand F."/>
            <person name="Pallen M.J."/>
        </authorList>
    </citation>
    <scope>NUCLEOTIDE SEQUENCE [LARGE SCALE GENOMIC DNA]</scope>
    <source>
        <strain evidence="9 10">Re1</strain>
    </source>
</reference>
<dbReference type="InterPro" id="IPR035447">
    <property type="entry name" value="DNA_topo_I_N_sf"/>
</dbReference>
<proteinExistence type="inferred from homology"/>
<evidence type="ECO:0000256" key="1">
    <source>
        <dbReference type="ARBA" id="ARBA00000213"/>
    </source>
</evidence>
<evidence type="ECO:0000256" key="6">
    <source>
        <dbReference type="ARBA" id="ARBA00023235"/>
    </source>
</evidence>
<evidence type="ECO:0000256" key="3">
    <source>
        <dbReference type="ARBA" id="ARBA00012891"/>
    </source>
</evidence>
<dbReference type="SUPFAM" id="SSF55869">
    <property type="entry name" value="DNA topoisomerase I domain"/>
    <property type="match status" value="1"/>
</dbReference>
<evidence type="ECO:0000259" key="7">
    <source>
        <dbReference type="Pfam" id="PF01028"/>
    </source>
</evidence>
<keyword evidence="4" id="KW-0799">Topoisomerase</keyword>
<dbReference type="Gene3D" id="1.10.132.120">
    <property type="match status" value="1"/>
</dbReference>
<dbReference type="InterPro" id="IPR011010">
    <property type="entry name" value="DNA_brk_join_enz"/>
</dbReference>
<dbReference type="PROSITE" id="PS52038">
    <property type="entry name" value="TOPO_IB_2"/>
    <property type="match status" value="1"/>
</dbReference>
<comment type="similarity">
    <text evidence="2">Belongs to the type IB topoisomerase family.</text>
</comment>
<evidence type="ECO:0000259" key="8">
    <source>
        <dbReference type="Pfam" id="PF21338"/>
    </source>
</evidence>
<dbReference type="RefSeq" id="WP_191712435.1">
    <property type="nucleotide sequence ID" value="NZ_JACSPX010000001.1"/>
</dbReference>
<protein>
    <recommendedName>
        <fullName evidence="3">DNA topoisomerase</fullName>
        <ecNumber evidence="3">5.6.2.1</ecNumber>
    </recommendedName>
</protein>